<accession>A0ABP8DI52</accession>
<evidence type="ECO:0000313" key="1">
    <source>
        <dbReference type="EMBL" id="GAA4256569.1"/>
    </source>
</evidence>
<keyword evidence="2" id="KW-1185">Reference proteome</keyword>
<organism evidence="1 2">
    <name type="scientific">Dactylosporangium darangshiense</name>
    <dbReference type="NCBI Taxonomy" id="579108"/>
    <lineage>
        <taxon>Bacteria</taxon>
        <taxon>Bacillati</taxon>
        <taxon>Actinomycetota</taxon>
        <taxon>Actinomycetes</taxon>
        <taxon>Micromonosporales</taxon>
        <taxon>Micromonosporaceae</taxon>
        <taxon>Dactylosporangium</taxon>
    </lineage>
</organism>
<evidence type="ECO:0008006" key="3">
    <source>
        <dbReference type="Google" id="ProtNLM"/>
    </source>
</evidence>
<dbReference type="Proteomes" id="UP001500620">
    <property type="component" value="Unassembled WGS sequence"/>
</dbReference>
<sequence>MRRNGLLYAALVESGRGLTVQAAASTQQLGGTASSAPGFSLASLLVCEGCDQPLQPSHTTGGQRVYVFLCGCHRGEVSGDVVERLARDRVEVESYALVADVPPDRLGQVFRGLFAQVRTGSSTDDLAFVWRL</sequence>
<dbReference type="EMBL" id="BAABAT010000024">
    <property type="protein sequence ID" value="GAA4256569.1"/>
    <property type="molecule type" value="Genomic_DNA"/>
</dbReference>
<reference evidence="2" key="1">
    <citation type="journal article" date="2019" name="Int. J. Syst. Evol. Microbiol.">
        <title>The Global Catalogue of Microorganisms (GCM) 10K type strain sequencing project: providing services to taxonomists for standard genome sequencing and annotation.</title>
        <authorList>
            <consortium name="The Broad Institute Genomics Platform"/>
            <consortium name="The Broad Institute Genome Sequencing Center for Infectious Disease"/>
            <person name="Wu L."/>
            <person name="Ma J."/>
        </authorList>
    </citation>
    <scope>NUCLEOTIDE SEQUENCE [LARGE SCALE GENOMIC DNA]</scope>
    <source>
        <strain evidence="2">JCM 17441</strain>
    </source>
</reference>
<comment type="caution">
    <text evidence="1">The sequence shown here is derived from an EMBL/GenBank/DDBJ whole genome shotgun (WGS) entry which is preliminary data.</text>
</comment>
<name>A0ABP8DI52_9ACTN</name>
<proteinExistence type="predicted"/>
<evidence type="ECO:0000313" key="2">
    <source>
        <dbReference type="Proteomes" id="UP001500620"/>
    </source>
</evidence>
<gene>
    <name evidence="1" type="ORF">GCM10022255_069920</name>
</gene>
<protein>
    <recommendedName>
        <fullName evidence="3">Recombinase zinc beta ribbon domain-containing protein</fullName>
    </recommendedName>
</protein>